<dbReference type="InterPro" id="IPR016024">
    <property type="entry name" value="ARM-type_fold"/>
</dbReference>
<reference evidence="5 6" key="1">
    <citation type="submission" date="2019-03" db="EMBL/GenBank/DDBJ databases">
        <title>Single cell metagenomics reveals metabolic interactions within the superorganism composed of flagellate Streblomastix strix and complex community of Bacteroidetes bacteria on its surface.</title>
        <authorList>
            <person name="Treitli S.C."/>
            <person name="Kolisko M."/>
            <person name="Husnik F."/>
            <person name="Keeling P."/>
            <person name="Hampl V."/>
        </authorList>
    </citation>
    <scope>NUCLEOTIDE SEQUENCE [LARGE SCALE GENOMIC DNA]</scope>
    <source>
        <strain evidence="5">ST1C</strain>
    </source>
</reference>
<feature type="region of interest" description="Disordered" evidence="4">
    <location>
        <begin position="27"/>
        <end position="64"/>
    </location>
</feature>
<feature type="compositionally biased region" description="Basic and acidic residues" evidence="4">
    <location>
        <begin position="34"/>
        <end position="57"/>
    </location>
</feature>
<evidence type="ECO:0000256" key="4">
    <source>
        <dbReference type="SAM" id="MobiDB-lite"/>
    </source>
</evidence>
<gene>
    <name evidence="5" type="ORF">EZS28_001843</name>
</gene>
<dbReference type="InterPro" id="IPR011989">
    <property type="entry name" value="ARM-like"/>
</dbReference>
<feature type="coiled-coil region" evidence="3">
    <location>
        <begin position="394"/>
        <end position="421"/>
    </location>
</feature>
<name>A0A5J4X641_9EUKA</name>
<feature type="region of interest" description="Disordered" evidence="4">
    <location>
        <begin position="927"/>
        <end position="946"/>
    </location>
</feature>
<dbReference type="PANTHER" id="PTHR12537:SF12">
    <property type="entry name" value="MATERNAL PROTEIN PUMILIO"/>
    <property type="match status" value="1"/>
</dbReference>
<dbReference type="Pfam" id="PF00806">
    <property type="entry name" value="PUF"/>
    <property type="match status" value="6"/>
</dbReference>
<dbReference type="Gene3D" id="1.25.10.10">
    <property type="entry name" value="Leucine-rich Repeat Variant"/>
    <property type="match status" value="3"/>
</dbReference>
<dbReference type="PANTHER" id="PTHR12537">
    <property type="entry name" value="RNA BINDING PROTEIN PUMILIO-RELATED"/>
    <property type="match status" value="1"/>
</dbReference>
<accession>A0A5J4X641</accession>
<dbReference type="AlphaFoldDB" id="A0A5J4X641"/>
<feature type="region of interest" description="Disordered" evidence="4">
    <location>
        <begin position="815"/>
        <end position="840"/>
    </location>
</feature>
<dbReference type="GO" id="GO:0005737">
    <property type="term" value="C:cytoplasm"/>
    <property type="evidence" value="ECO:0007669"/>
    <property type="project" value="TreeGrafter"/>
</dbReference>
<evidence type="ECO:0000256" key="2">
    <source>
        <dbReference type="PROSITE-ProRule" id="PRU00317"/>
    </source>
</evidence>
<feature type="compositionally biased region" description="Acidic residues" evidence="4">
    <location>
        <begin position="819"/>
        <end position="831"/>
    </location>
</feature>
<evidence type="ECO:0000256" key="3">
    <source>
        <dbReference type="SAM" id="Coils"/>
    </source>
</evidence>
<protein>
    <submittedName>
        <fullName evidence="5">Uncharacterized protein</fullName>
    </submittedName>
</protein>
<dbReference type="SMART" id="SM00025">
    <property type="entry name" value="Pumilio"/>
    <property type="match status" value="6"/>
</dbReference>
<feature type="repeat" description="Pumilio" evidence="2">
    <location>
        <begin position="762"/>
        <end position="801"/>
    </location>
</feature>
<dbReference type="InterPro" id="IPR001313">
    <property type="entry name" value="Pumilio_RNA-bd_rpt"/>
</dbReference>
<dbReference type="GO" id="GO:0010608">
    <property type="term" value="P:post-transcriptional regulation of gene expression"/>
    <property type="evidence" value="ECO:0007669"/>
    <property type="project" value="TreeGrafter"/>
</dbReference>
<dbReference type="GO" id="GO:0003730">
    <property type="term" value="F:mRNA 3'-UTR binding"/>
    <property type="evidence" value="ECO:0007669"/>
    <property type="project" value="TreeGrafter"/>
</dbReference>
<feature type="repeat" description="Pumilio" evidence="2">
    <location>
        <begin position="269"/>
        <end position="307"/>
    </location>
</feature>
<evidence type="ECO:0000256" key="1">
    <source>
        <dbReference type="ARBA" id="ARBA00022737"/>
    </source>
</evidence>
<organism evidence="5 6">
    <name type="scientific">Streblomastix strix</name>
    <dbReference type="NCBI Taxonomy" id="222440"/>
    <lineage>
        <taxon>Eukaryota</taxon>
        <taxon>Metamonada</taxon>
        <taxon>Preaxostyla</taxon>
        <taxon>Oxymonadida</taxon>
        <taxon>Streblomastigidae</taxon>
        <taxon>Streblomastix</taxon>
    </lineage>
</organism>
<dbReference type="Proteomes" id="UP000324800">
    <property type="component" value="Unassembled WGS sequence"/>
</dbReference>
<dbReference type="PROSITE" id="PS50302">
    <property type="entry name" value="PUM"/>
    <property type="match status" value="3"/>
</dbReference>
<comment type="caution">
    <text evidence="5">The sequence shown here is derived from an EMBL/GenBank/DDBJ whole genome shotgun (WGS) entry which is preliminary data.</text>
</comment>
<sequence length="962" mass="112205">MGVTGLNKMFENKWNTLQYQGKYQIDKPSPFQWSKHERDKGKRNDLEIKQQDGKDRSNQNIGYNNNNNDAFEMNSENDNIRQILSEHSILEGKEIQSGRHNSQFGPSRFQHINKEQKRQLNKLANELEELTRVLPRGKMKDMVQTTPQENVFCLKKFYKLMQNVKDERKKMEKEVERAKLVNINNYGSKIASFEDQQEINNDENQIEKIEQIKAGPVQLSSQQQSFSQQSQILAFQPFQLNASTIIRDNDVKYERISKQISFVLLQSIPFLSKFDAIIYFAIDDKGSRILQNSIAYSSAQARKSIFDLIQSSIVYLSTNPFSNFVIQELLNRRENFQPRKKQYSHFLKEKETIIQGKENDSEPGYTEQLELKWRNEMKGTFEVKRYQSMFDTPVSQKKNEIVNKQNDLRQIDLKVDDDEEEEHEEHIMNAIKISNLAKNRIVDLSNDKFACRVMQRLFTVLPLAISIPLLDELKPRIQETLMDQNGNYVIQRPLLIIVGMNIDSKQLRLSFPKHRIQSFTNLVIMIIDAEMFVVRVEEDRKKEVENKPYVGNIIYSSHKIPSKLHIGVKSKKMKFIQTLIQFFSFEDIFENRIESLYCNALSLFSFQPPFVLSPKSSTPVAPRTHPSQMNIPVIPSFQLSLYTFTVVTRILFTLQRKIVQLSLKNESSNVIEKCARYGNELDRRLILAEIMNTVVHVRDDNTRVANYDVITKGDGVVFLKTNSFEQFEIAQKEFWSFWLDENEIEKPKKGEKTKGRNEKEYKLIQGKGKAVISMLKNKYGNYVIQRLMKADTKGLKDDDIDMEQLNEQVEMPNMNVQDIDIDEKEDDEDQNEKEGDKETENGKLECGIICETVVRVIVANYEDIQFEPCWPHVWNKLKLVYKGLRDKTLRSSVISILRRVQPPPHLQALQPLQPLIPTIQPLQLPPPSATSKFFQKPQPVNQNKRTHLQKPPYASFKFNSNQ</sequence>
<dbReference type="EMBL" id="SNRW01000208">
    <property type="protein sequence ID" value="KAA6402628.1"/>
    <property type="molecule type" value="Genomic_DNA"/>
</dbReference>
<feature type="coiled-coil region" evidence="3">
    <location>
        <begin position="113"/>
        <end position="181"/>
    </location>
</feature>
<feature type="compositionally biased region" description="Polar residues" evidence="4">
    <location>
        <begin position="929"/>
        <end position="943"/>
    </location>
</feature>
<evidence type="ECO:0000313" key="5">
    <source>
        <dbReference type="EMBL" id="KAA6402628.1"/>
    </source>
</evidence>
<keyword evidence="3" id="KW-0175">Coiled coil</keyword>
<evidence type="ECO:0000313" key="6">
    <source>
        <dbReference type="Proteomes" id="UP000324800"/>
    </source>
</evidence>
<keyword evidence="1" id="KW-0677">Repeat</keyword>
<dbReference type="SUPFAM" id="SSF48371">
    <property type="entry name" value="ARM repeat"/>
    <property type="match status" value="2"/>
</dbReference>
<proteinExistence type="predicted"/>
<feature type="repeat" description="Pumilio" evidence="2">
    <location>
        <begin position="435"/>
        <end position="471"/>
    </location>
</feature>